<dbReference type="PANTHER" id="PTHR47917:SF1">
    <property type="entry name" value="COENZYME F420:L-GLUTAMATE LIGASE"/>
    <property type="match status" value="1"/>
</dbReference>
<keyword evidence="4" id="KW-0460">Magnesium</keyword>
<evidence type="ECO:0000313" key="9">
    <source>
        <dbReference type="EMBL" id="TGO05987.1"/>
    </source>
</evidence>
<dbReference type="GO" id="GO:0005525">
    <property type="term" value="F:GTP binding"/>
    <property type="evidence" value="ECO:0007669"/>
    <property type="project" value="UniProtKB-KW"/>
</dbReference>
<comment type="caution">
    <text evidence="9">The sequence shown here is derived from an EMBL/GenBank/DDBJ whole genome shotgun (WGS) entry which is preliminary data.</text>
</comment>
<evidence type="ECO:0000313" key="10">
    <source>
        <dbReference type="Proteomes" id="UP000297318"/>
    </source>
</evidence>
<sequence length="262" mass="27146">MSALQVLAPEGVPAITSSTELAAVLVPVLANLVWPDGSIGIDAGDVVVLSSKVVSKAEGRLVRADDREDAIDSESVRVVASRENADGSRLRIVENRQGIVMAAAGVDSSNTHAGTILLLPVDPDDSARRLRRGLAARLGGVRPGVILTDSAGRPWRSGVTDLAIGAAGITVLDDLRGTPDDAGRPLETTVVAVADEIAAAADLLKRPTGGRPLAVVRGMAHVVTQEDGPGARGLNRTGPDDMFALGSREAYERGREGLPLHD</sequence>
<dbReference type="SUPFAM" id="SSF144010">
    <property type="entry name" value="CofE-like"/>
    <property type="match status" value="1"/>
</dbReference>
<dbReference type="AlphaFoldDB" id="A0A4Z1E8T0"/>
<evidence type="ECO:0000256" key="2">
    <source>
        <dbReference type="ARBA" id="ARBA00022723"/>
    </source>
</evidence>
<dbReference type="PANTHER" id="PTHR47917">
    <property type="match status" value="1"/>
</dbReference>
<evidence type="ECO:0000256" key="6">
    <source>
        <dbReference type="ARBA" id="ARBA00023134"/>
    </source>
</evidence>
<dbReference type="InterPro" id="IPR002847">
    <property type="entry name" value="F420-0_gamma-glut_ligase-dom"/>
</dbReference>
<name>A0A4Z1E8T0_9MICO</name>
<keyword evidence="6" id="KW-0342">GTP-binding</keyword>
<evidence type="ECO:0000259" key="8">
    <source>
        <dbReference type="Pfam" id="PF01996"/>
    </source>
</evidence>
<dbReference type="GO" id="GO:0052618">
    <property type="term" value="F:coenzyme F420-0:L-glutamate ligase activity"/>
    <property type="evidence" value="ECO:0007669"/>
    <property type="project" value="TreeGrafter"/>
</dbReference>
<dbReference type="Proteomes" id="UP000297318">
    <property type="component" value="Unassembled WGS sequence"/>
</dbReference>
<protein>
    <recommendedName>
        <fullName evidence="8">Coenzyme F420:L-glutamate ligase-like domain-containing protein</fullName>
    </recommendedName>
</protein>
<keyword evidence="5" id="KW-0630">Potassium</keyword>
<gene>
    <name evidence="9" type="ORF">SERN_0179</name>
</gene>
<dbReference type="GO" id="GO:0046872">
    <property type="term" value="F:metal ion binding"/>
    <property type="evidence" value="ECO:0007669"/>
    <property type="project" value="UniProtKB-KW"/>
</dbReference>
<evidence type="ECO:0000256" key="1">
    <source>
        <dbReference type="ARBA" id="ARBA00022598"/>
    </source>
</evidence>
<accession>A0A4Z1E8T0</accession>
<dbReference type="EMBL" id="RHPJ01000001">
    <property type="protein sequence ID" value="TGO05987.1"/>
    <property type="molecule type" value="Genomic_DNA"/>
</dbReference>
<evidence type="ECO:0000256" key="7">
    <source>
        <dbReference type="ARBA" id="ARBA00023211"/>
    </source>
</evidence>
<keyword evidence="3" id="KW-0547">Nucleotide-binding</keyword>
<proteinExistence type="predicted"/>
<evidence type="ECO:0000256" key="4">
    <source>
        <dbReference type="ARBA" id="ARBA00022842"/>
    </source>
</evidence>
<dbReference type="OrthoDB" id="9788295at2"/>
<organism evidence="9 10">
    <name type="scientific">Serinibacter arcticus</name>
    <dbReference type="NCBI Taxonomy" id="1655435"/>
    <lineage>
        <taxon>Bacteria</taxon>
        <taxon>Bacillati</taxon>
        <taxon>Actinomycetota</taxon>
        <taxon>Actinomycetes</taxon>
        <taxon>Micrococcales</taxon>
        <taxon>Beutenbergiaceae</taxon>
        <taxon>Serinibacter</taxon>
    </lineage>
</organism>
<feature type="domain" description="Coenzyme F420:L-glutamate ligase-like" evidence="8">
    <location>
        <begin position="12"/>
        <end position="218"/>
    </location>
</feature>
<evidence type="ECO:0000256" key="3">
    <source>
        <dbReference type="ARBA" id="ARBA00022741"/>
    </source>
</evidence>
<keyword evidence="2" id="KW-0479">Metal-binding</keyword>
<keyword evidence="10" id="KW-1185">Reference proteome</keyword>
<dbReference type="Pfam" id="PF01996">
    <property type="entry name" value="F420_ligase"/>
    <property type="match status" value="1"/>
</dbReference>
<dbReference type="Gene3D" id="3.90.1660.10">
    <property type="entry name" value="CofE-like domain"/>
    <property type="match status" value="1"/>
</dbReference>
<keyword evidence="1" id="KW-0436">Ligase</keyword>
<evidence type="ECO:0000256" key="5">
    <source>
        <dbReference type="ARBA" id="ARBA00022958"/>
    </source>
</evidence>
<dbReference type="Gene3D" id="3.30.1330.100">
    <property type="entry name" value="CofE-like"/>
    <property type="match status" value="1"/>
</dbReference>
<keyword evidence="7" id="KW-0464">Manganese</keyword>
<reference evidence="9 10" key="1">
    <citation type="submission" date="2018-11" db="EMBL/GenBank/DDBJ databases">
        <title>Complete genome sequencing of the Actinobacteria Serinibacter sp. K3-2.</title>
        <authorList>
            <person name="Rakitin A.L."/>
            <person name="Beletsky A.V."/>
            <person name="Mardanov A.V."/>
            <person name="Ravin N.V."/>
            <person name="Gromova A.S."/>
            <person name="Filippova S.N."/>
            <person name="Gal'Chenko V.F."/>
        </authorList>
    </citation>
    <scope>NUCLEOTIDE SEQUENCE [LARGE SCALE GENOMIC DNA]</scope>
    <source>
        <strain evidence="9 10">K3-2</strain>
    </source>
</reference>
<dbReference type="RefSeq" id="WP_135848265.1">
    <property type="nucleotide sequence ID" value="NZ_RHPJ01000001.1"/>
</dbReference>
<dbReference type="InterPro" id="IPR008225">
    <property type="entry name" value="F420-0_g-glutamyl_ligase"/>
</dbReference>
<dbReference type="NCBIfam" id="TIGR01916">
    <property type="entry name" value="F420_cofE"/>
    <property type="match status" value="1"/>
</dbReference>